<dbReference type="Gene3D" id="3.40.50.300">
    <property type="entry name" value="P-loop containing nucleotide triphosphate hydrolases"/>
    <property type="match status" value="2"/>
</dbReference>
<dbReference type="SUPFAM" id="SSF52540">
    <property type="entry name" value="P-loop containing nucleoside triphosphate hydrolases"/>
    <property type="match status" value="2"/>
</dbReference>
<dbReference type="EnsemblPlants" id="TraesCS6D02G399100.1">
    <property type="protein sequence ID" value="TraesCS6D02G399100.1"/>
    <property type="gene ID" value="TraesCS6D02G399100"/>
</dbReference>
<organism evidence="9">
    <name type="scientific">Triticum aestivum</name>
    <name type="common">Wheat</name>
    <dbReference type="NCBI Taxonomy" id="4565"/>
    <lineage>
        <taxon>Eukaryota</taxon>
        <taxon>Viridiplantae</taxon>
        <taxon>Streptophyta</taxon>
        <taxon>Embryophyta</taxon>
        <taxon>Tracheophyta</taxon>
        <taxon>Spermatophyta</taxon>
        <taxon>Magnoliopsida</taxon>
        <taxon>Liliopsida</taxon>
        <taxon>Poales</taxon>
        <taxon>Poaceae</taxon>
        <taxon>BOP clade</taxon>
        <taxon>Pooideae</taxon>
        <taxon>Triticodae</taxon>
        <taxon>Triticeae</taxon>
        <taxon>Triticinae</taxon>
        <taxon>Triticum</taxon>
    </lineage>
</organism>
<keyword evidence="6 7" id="KW-0175">Coiled coil</keyword>
<keyword evidence="3" id="KW-0677">Repeat</keyword>
<dbReference type="OrthoDB" id="10251250at2759"/>
<evidence type="ECO:0000256" key="1">
    <source>
        <dbReference type="ARBA" id="ARBA00008894"/>
    </source>
</evidence>
<dbReference type="InterPro" id="IPR038005">
    <property type="entry name" value="RX-like_CC"/>
</dbReference>
<dbReference type="Gene3D" id="1.10.10.10">
    <property type="entry name" value="Winged helix-like DNA-binding domain superfamily/Winged helix DNA-binding domain"/>
    <property type="match status" value="2"/>
</dbReference>
<dbReference type="Pfam" id="PF00931">
    <property type="entry name" value="NB-ARC"/>
    <property type="match status" value="2"/>
</dbReference>
<dbReference type="Gramene" id="TraesCS6D03G0914100.1">
    <property type="protein sequence ID" value="TraesCS6D03G0914100.1.CDS"/>
    <property type="gene ID" value="TraesCS6D03G0914100"/>
</dbReference>
<protein>
    <recommendedName>
        <fullName evidence="8">AAA+ ATPase domain-containing protein</fullName>
    </recommendedName>
</protein>
<evidence type="ECO:0000256" key="2">
    <source>
        <dbReference type="ARBA" id="ARBA00022614"/>
    </source>
</evidence>
<dbReference type="InterPro" id="IPR044974">
    <property type="entry name" value="Disease_R_plants"/>
</dbReference>
<dbReference type="InterPro" id="IPR003591">
    <property type="entry name" value="Leu-rich_rpt_typical-subtyp"/>
</dbReference>
<dbReference type="Gene3D" id="1.20.5.4130">
    <property type="match status" value="2"/>
</dbReference>
<dbReference type="STRING" id="4565.A0A3B6QLM5"/>
<accession>A0A3B6QLM5</accession>
<dbReference type="InterPro" id="IPR003593">
    <property type="entry name" value="AAA+_ATPase"/>
</dbReference>
<dbReference type="Gene3D" id="3.80.10.10">
    <property type="entry name" value="Ribonuclease Inhibitor"/>
    <property type="match status" value="2"/>
</dbReference>
<feature type="domain" description="AAA+ ATPase" evidence="8">
    <location>
        <begin position="232"/>
        <end position="385"/>
    </location>
</feature>
<dbReference type="Pfam" id="PF18052">
    <property type="entry name" value="Rx_N"/>
    <property type="match status" value="1"/>
</dbReference>
<keyword evidence="5" id="KW-0611">Plant defense</keyword>
<dbReference type="GeneID" id="123146339"/>
<dbReference type="PRINTS" id="PR00364">
    <property type="entry name" value="DISEASERSIST"/>
</dbReference>
<reference evidence="9" key="1">
    <citation type="submission" date="2018-08" db="EMBL/GenBank/DDBJ databases">
        <authorList>
            <person name="Rossello M."/>
        </authorList>
    </citation>
    <scope>NUCLEOTIDE SEQUENCE [LARGE SCALE GENOMIC DNA]</scope>
    <source>
        <strain evidence="9">cv. Chinese Spring</strain>
    </source>
</reference>
<reference evidence="9" key="2">
    <citation type="submission" date="2018-10" db="UniProtKB">
        <authorList>
            <consortium name="EnsemblPlants"/>
        </authorList>
    </citation>
    <scope>IDENTIFICATION</scope>
</reference>
<evidence type="ECO:0000256" key="3">
    <source>
        <dbReference type="ARBA" id="ARBA00022737"/>
    </source>
</evidence>
<dbReference type="KEGG" id="taes:123146339"/>
<dbReference type="FunFam" id="3.40.50.300:FF:001091">
    <property type="entry name" value="Probable disease resistance protein At1g61300"/>
    <property type="match status" value="2"/>
</dbReference>
<feature type="domain" description="AAA+ ATPase" evidence="8">
    <location>
        <begin position="1250"/>
        <end position="1403"/>
    </location>
</feature>
<dbReference type="GO" id="GO:0009626">
    <property type="term" value="P:plant-type hypersensitive response"/>
    <property type="evidence" value="ECO:0007669"/>
    <property type="project" value="UniProtKB-ARBA"/>
</dbReference>
<dbReference type="SMART" id="SM00382">
    <property type="entry name" value="AAA"/>
    <property type="match status" value="2"/>
</dbReference>
<dbReference type="Gene3D" id="1.10.8.430">
    <property type="entry name" value="Helical domain of apoptotic protease-activating factors"/>
    <property type="match status" value="2"/>
</dbReference>
<keyword evidence="2" id="KW-0433">Leucine-rich repeat</keyword>
<dbReference type="Proteomes" id="UP000019116">
    <property type="component" value="Chromosome 6D"/>
</dbReference>
<dbReference type="GO" id="GO:0002758">
    <property type="term" value="P:innate immune response-activating signaling pathway"/>
    <property type="evidence" value="ECO:0007669"/>
    <property type="project" value="UniProtKB-ARBA"/>
</dbReference>
<evidence type="ECO:0000256" key="4">
    <source>
        <dbReference type="ARBA" id="ARBA00022741"/>
    </source>
</evidence>
<evidence type="ECO:0000256" key="7">
    <source>
        <dbReference type="SAM" id="Coils"/>
    </source>
</evidence>
<sequence length="1985" mass="223021">MEGAVVSASMGVIGPLLAELTILCARLPEGRPKTEMEFFEENLRSIQEMVSSLHAVKMSHMVEEDALLKKRWAKQAREIAYDTQDFVDLFRHGAGLSLSDDTAGVMPKTAGRLKKLRRFSSRPKQPRLDREMVNKVEELKARMTELIERHRRFKIAMDPSSPPKQDVPGCSGHQIQIQIQSEASSSGTRTSRCPSVPIDAYFSALYAGGDGLVGIDGPSDDLTALLMDDMQQLKVVSVLGPEGIGKTTLVREVYRNIRGRFEYCALVSMSQKTGIQEILQAFRSQLSAQDCASVEACQEEQLTHKLIQVLKGKRYFVVLDGVWSTRAWRLIRCALPGNNNGSRILMTTCIGNIATSCCSTTGDSIYRMKCLPELEGRRLFIERTFGLEKWQFPSWLKEVFNEIPRKCGGWPIVILTIASLLATKSSSEEHWKMIQSSIGLALVRPHRRKGLALEQSQVHSCDSLQGVKNILYICYNDLPQHLKTCLLYLSTYPEGYVIGRDHLIRRWIAEGFISLRSEHDNLEEAGQCYFNELINRGMIQPVGIQYDGQADACQVHSLILGLIVSISAEENFVTLFDGHDHELGITDKVRRLSLNYHGQQHFVVPSTITFSPIRSLTIFGSTQGAPIFSNSQALRVFDLDVQEDPGKKYLGTIGSFFQLKYLRLQMSGVVELPEQIGELQFLETLDLTNTSITKLPRSILRLWRLVYLLVCNVELPDGVGDMRSLEELSGIQVNTTNSTNSLLGVGQLTKLRIVQLIWSISDACGDIKGYENNLLSSLKELSKLQSLSIESKDGSSLSFLDSWSPQPQLLQKLCLTGGYYFPRIPERVISLVNLDFLDIRVYQVEDEMMNALGSLLVLLVLSLSSQVAASKQRIVVQPGLFHCLTKFTLTCLNSWTGLVIEPEALPKLARLGLLCYMQGWRDPVCGDYGIKYLSSLKNLHVEFTFGCAGIWEVAIRTPKNPPPQVQILDEHRMVEEAEIIEAVESLSTHESTDEESAIYKDAKMLPMPPMYDVEMDFQSSQESPEVYDMSPSIHPHKLTSATSELAFHNREIMEVALVSVATGVLKPVLEKLAALLGDEYKHFKGIRKEINFLTNELAVMEAFLLKMLEEEDPDVQEKIWMNEVRELSYDMEDAIDDFMQSVGEKDEKPDGFIEKIKSSLGKLGKMKARRRMGKEIQDLKKQIIEVGARNAMYKSRETFSKNANTTVDPRALAIFEDASKLIGIDEPKAEIIKLLTEEDVCASEQQRQQQLKIVSIVGPGGMGKTTLANQVYQELKGKYECSAFVSVSRNPDMTNILRTILSKVAKKDYATTEAGNIQQLIDNIIDFLADKRYFVVVDDIWDVNTWDIIKRAFPATSSTSRIITTTRVNNVAHSCCSSFNGCVYNIRALDMMHSRQLIYRRLFRSDEDCPSYLQEISEQILEKCHGLPLAIIAISGLLANTEKTEVLWNQVKDSIGRALERNPSVEGMMKILSLSYFDLPPYLKTCLLYLSMYLEDSTIKKKGLIRRWIAEGFIHSEGRYTAYEIGERCFNELLNRGLIQTGETDDYGKVDSCRVHNIILDFIISKSIEENFVTLLGVPILRTWDQSKVIRRLCLQGAKEENLTVLTAGLVLSHVRSLIVVGGLVKIPSLEEFRHLRVLDLMDCSKLEDHHLENIVRLFQLRYLNLKGTEISKLPEQIGRLGCLEFLDLRGTRVGELPVSIVNLRKLMHLLVEVDVKFPDGIAKMQALETLEDVGVYIQLFDFLCGLSQLKNLRNLQLDLRFGVDSGTEDTDVVGEERNKTMVSSLCNLGTQNLRSLTIYEGSSLLQEPLCLPALEKLITWSSAIPQVPTWMSFLINLQQVRIQVEGVKQDDFCKLGALPSLLVLHLVEGETDSNEKLRISGEVGFRFLNTFIYDACSKPVDLMFGAGSMPKLEKIFFYYFSAVEANSLGFGMENLPSLTSVRCLGVLGDDGIFEALKTAMERAVSTHPNHPSLRFEGIASASGV</sequence>
<gene>
    <name evidence="9" type="primary">LOC123146339</name>
</gene>
<feature type="coiled-coil region" evidence="7">
    <location>
        <begin position="129"/>
        <end position="156"/>
    </location>
</feature>
<dbReference type="GO" id="GO:0043531">
    <property type="term" value="F:ADP binding"/>
    <property type="evidence" value="ECO:0007669"/>
    <property type="project" value="InterPro"/>
</dbReference>
<dbReference type="SUPFAM" id="SSF52058">
    <property type="entry name" value="L domain-like"/>
    <property type="match status" value="2"/>
</dbReference>
<keyword evidence="10" id="KW-1185">Reference proteome</keyword>
<proteinExistence type="inferred from homology"/>
<dbReference type="CDD" id="cd14798">
    <property type="entry name" value="RX-CC_like"/>
    <property type="match status" value="1"/>
</dbReference>
<dbReference type="PANTHER" id="PTHR23155">
    <property type="entry name" value="DISEASE RESISTANCE PROTEIN RP"/>
    <property type="match status" value="1"/>
</dbReference>
<comment type="similarity">
    <text evidence="1">Belongs to the disease resistance NB-LRR family.</text>
</comment>
<dbReference type="InterPro" id="IPR002182">
    <property type="entry name" value="NB-ARC"/>
</dbReference>
<evidence type="ECO:0000313" key="10">
    <source>
        <dbReference type="Proteomes" id="UP000019116"/>
    </source>
</evidence>
<evidence type="ECO:0000313" key="9">
    <source>
        <dbReference type="EnsemblPlants" id="TraesCS6D02G399100.1"/>
    </source>
</evidence>
<dbReference type="InterPro" id="IPR058922">
    <property type="entry name" value="WHD_DRP"/>
</dbReference>
<evidence type="ECO:0000259" key="8">
    <source>
        <dbReference type="SMART" id="SM00382"/>
    </source>
</evidence>
<dbReference type="GO" id="GO:0042742">
    <property type="term" value="P:defense response to bacterium"/>
    <property type="evidence" value="ECO:0007669"/>
    <property type="project" value="UniProtKB-ARBA"/>
</dbReference>
<dbReference type="RefSeq" id="XP_044421923.1">
    <property type="nucleotide sequence ID" value="XM_044565988.1"/>
</dbReference>
<dbReference type="InterPro" id="IPR027417">
    <property type="entry name" value="P-loop_NTPase"/>
</dbReference>
<dbReference type="InterPro" id="IPR042197">
    <property type="entry name" value="Apaf_helical"/>
</dbReference>
<dbReference type="InterPro" id="IPR032675">
    <property type="entry name" value="LRR_dom_sf"/>
</dbReference>
<evidence type="ECO:0000256" key="5">
    <source>
        <dbReference type="ARBA" id="ARBA00022821"/>
    </source>
</evidence>
<dbReference type="Pfam" id="PF23598">
    <property type="entry name" value="LRR_14"/>
    <property type="match status" value="2"/>
</dbReference>
<keyword evidence="4" id="KW-0547">Nucleotide-binding</keyword>
<dbReference type="OMA" id="ALLMDDM"/>
<dbReference type="Gramene" id="TraesCS6D02G399100.1">
    <property type="protein sequence ID" value="TraesCS6D02G399100.1"/>
    <property type="gene ID" value="TraesCS6D02G399100"/>
</dbReference>
<dbReference type="InterPro" id="IPR055414">
    <property type="entry name" value="LRR_R13L4/SHOC2-like"/>
</dbReference>
<name>A0A3B6QLM5_WHEAT</name>
<dbReference type="PANTHER" id="PTHR23155:SF1107">
    <property type="entry name" value="OS08G0373000 PROTEIN"/>
    <property type="match status" value="1"/>
</dbReference>
<dbReference type="PaxDb" id="4565-Traes_6DL_3CF5E0410.2"/>
<dbReference type="SMR" id="A0A3B6QLM5"/>
<dbReference type="Pfam" id="PF23559">
    <property type="entry name" value="WHD_DRP"/>
    <property type="match status" value="2"/>
</dbReference>
<dbReference type="SMART" id="SM00369">
    <property type="entry name" value="LRR_TYP"/>
    <property type="match status" value="2"/>
</dbReference>
<evidence type="ECO:0000256" key="6">
    <source>
        <dbReference type="ARBA" id="ARBA00023054"/>
    </source>
</evidence>
<dbReference type="InterPro" id="IPR036388">
    <property type="entry name" value="WH-like_DNA-bd_sf"/>
</dbReference>
<dbReference type="InterPro" id="IPR041118">
    <property type="entry name" value="Rx_N"/>
</dbReference>
<dbReference type="FunFam" id="1.10.10.10:FF:000322">
    <property type="entry name" value="Probable disease resistance protein At1g63360"/>
    <property type="match status" value="2"/>
</dbReference>